<gene>
    <name evidence="1" type="ORF">E4U56_004948</name>
</gene>
<evidence type="ECO:0000313" key="1">
    <source>
        <dbReference type="EMBL" id="KAG5974176.1"/>
    </source>
</evidence>
<comment type="caution">
    <text evidence="1">The sequence shown here is derived from an EMBL/GenBank/DDBJ whole genome shotgun (WGS) entry which is preliminary data.</text>
</comment>
<proteinExistence type="predicted"/>
<dbReference type="Proteomes" id="UP000784919">
    <property type="component" value="Unassembled WGS sequence"/>
</dbReference>
<evidence type="ECO:0000313" key="2">
    <source>
        <dbReference type="Proteomes" id="UP000784919"/>
    </source>
</evidence>
<dbReference type="AlphaFoldDB" id="A0A9P7MXW5"/>
<sequence>MTPQRKHIERNDGTLQNITLKFIAPTLKKASGIMKRKLPQRNWKHDSTLRSQFYRIRDDWHVFKEILDASRTEWNEEARSLDLHGAQRDR</sequence>
<accession>A0A9P7MXW5</accession>
<organism evidence="1 2">
    <name type="scientific">Claviceps arundinis</name>
    <dbReference type="NCBI Taxonomy" id="1623583"/>
    <lineage>
        <taxon>Eukaryota</taxon>
        <taxon>Fungi</taxon>
        <taxon>Dikarya</taxon>
        <taxon>Ascomycota</taxon>
        <taxon>Pezizomycotina</taxon>
        <taxon>Sordariomycetes</taxon>
        <taxon>Hypocreomycetidae</taxon>
        <taxon>Hypocreales</taxon>
        <taxon>Clavicipitaceae</taxon>
        <taxon>Claviceps</taxon>
    </lineage>
</organism>
<reference evidence="1" key="1">
    <citation type="journal article" date="2020" name="bioRxiv">
        <title>Whole genome comparisons of ergot fungi reveals the divergence and evolution of species within the genus Claviceps are the result of varying mechanisms driving genome evolution and host range expansion.</title>
        <authorList>
            <person name="Wyka S.A."/>
            <person name="Mondo S.J."/>
            <person name="Liu M."/>
            <person name="Dettman J."/>
            <person name="Nalam V."/>
            <person name="Broders K.D."/>
        </authorList>
    </citation>
    <scope>NUCLEOTIDE SEQUENCE</scope>
    <source>
        <strain evidence="1">CCC 1102</strain>
    </source>
</reference>
<protein>
    <submittedName>
        <fullName evidence="1">Uncharacterized protein</fullName>
    </submittedName>
</protein>
<dbReference type="EMBL" id="SRPS01000033">
    <property type="protein sequence ID" value="KAG5974176.1"/>
    <property type="molecule type" value="Genomic_DNA"/>
</dbReference>
<name>A0A9P7MXW5_9HYPO</name>
<dbReference type="OrthoDB" id="4953265at2759"/>